<dbReference type="PANTHER" id="PTHR15665:SF1">
    <property type="entry name" value="PROTEIN ASTEROID HOMOLOG 1"/>
    <property type="match status" value="1"/>
</dbReference>
<dbReference type="InterPro" id="IPR039436">
    <property type="entry name" value="Asteroid_dom"/>
</dbReference>
<dbReference type="AlphaFoldDB" id="A0A6A6B5B4"/>
<dbReference type="RefSeq" id="XP_033395052.1">
    <property type="nucleotide sequence ID" value="XM_033543363.1"/>
</dbReference>
<comment type="similarity">
    <text evidence="1">Belongs to the asteroid family.</text>
</comment>
<proteinExistence type="inferred from homology"/>
<accession>A0A6A6B5B4</accession>
<evidence type="ECO:0000256" key="2">
    <source>
        <dbReference type="SAM" id="MobiDB-lite"/>
    </source>
</evidence>
<protein>
    <recommendedName>
        <fullName evidence="3">Asteroid domain-containing protein</fullName>
    </recommendedName>
</protein>
<feature type="compositionally biased region" description="Polar residues" evidence="2">
    <location>
        <begin position="616"/>
        <end position="626"/>
    </location>
</feature>
<reference evidence="4" key="1">
    <citation type="journal article" date="2020" name="Stud. Mycol.">
        <title>101 Dothideomycetes genomes: a test case for predicting lifestyles and emergence of pathogens.</title>
        <authorList>
            <person name="Haridas S."/>
            <person name="Albert R."/>
            <person name="Binder M."/>
            <person name="Bloem J."/>
            <person name="Labutti K."/>
            <person name="Salamov A."/>
            <person name="Andreopoulos B."/>
            <person name="Baker S."/>
            <person name="Barry K."/>
            <person name="Bills G."/>
            <person name="Bluhm B."/>
            <person name="Cannon C."/>
            <person name="Castanera R."/>
            <person name="Culley D."/>
            <person name="Daum C."/>
            <person name="Ezra D."/>
            <person name="Gonzalez J."/>
            <person name="Henrissat B."/>
            <person name="Kuo A."/>
            <person name="Liang C."/>
            <person name="Lipzen A."/>
            <person name="Lutzoni F."/>
            <person name="Magnuson J."/>
            <person name="Mondo S."/>
            <person name="Nolan M."/>
            <person name="Ohm R."/>
            <person name="Pangilinan J."/>
            <person name="Park H.-J."/>
            <person name="Ramirez L."/>
            <person name="Alfaro M."/>
            <person name="Sun H."/>
            <person name="Tritt A."/>
            <person name="Yoshinaga Y."/>
            <person name="Zwiers L.-H."/>
            <person name="Turgeon B."/>
            <person name="Goodwin S."/>
            <person name="Spatafora J."/>
            <person name="Crous P."/>
            <person name="Grigoriev I."/>
        </authorList>
    </citation>
    <scope>NUCLEOTIDE SEQUENCE</scope>
    <source>
        <strain evidence="4">CBS 121167</strain>
    </source>
</reference>
<name>A0A6A6B5B4_9PEZI</name>
<feature type="region of interest" description="Disordered" evidence="2">
    <location>
        <begin position="587"/>
        <end position="632"/>
    </location>
</feature>
<gene>
    <name evidence="4" type="ORF">K452DRAFT_310771</name>
</gene>
<organism evidence="4 5">
    <name type="scientific">Aplosporella prunicola CBS 121167</name>
    <dbReference type="NCBI Taxonomy" id="1176127"/>
    <lineage>
        <taxon>Eukaryota</taxon>
        <taxon>Fungi</taxon>
        <taxon>Dikarya</taxon>
        <taxon>Ascomycota</taxon>
        <taxon>Pezizomycotina</taxon>
        <taxon>Dothideomycetes</taxon>
        <taxon>Dothideomycetes incertae sedis</taxon>
        <taxon>Botryosphaeriales</taxon>
        <taxon>Aplosporellaceae</taxon>
        <taxon>Aplosporella</taxon>
    </lineage>
</organism>
<dbReference type="Proteomes" id="UP000799438">
    <property type="component" value="Unassembled WGS sequence"/>
</dbReference>
<dbReference type="Gene3D" id="3.40.50.1010">
    <property type="entry name" value="5'-nuclease"/>
    <property type="match status" value="1"/>
</dbReference>
<keyword evidence="5" id="KW-1185">Reference proteome</keyword>
<dbReference type="InterPro" id="IPR029060">
    <property type="entry name" value="PIN-like_dom_sf"/>
</dbReference>
<feature type="compositionally biased region" description="Basic residues" evidence="2">
    <location>
        <begin position="593"/>
        <end position="602"/>
    </location>
</feature>
<evidence type="ECO:0000313" key="5">
    <source>
        <dbReference type="Proteomes" id="UP000799438"/>
    </source>
</evidence>
<feature type="domain" description="Asteroid" evidence="3">
    <location>
        <begin position="161"/>
        <end position="402"/>
    </location>
</feature>
<dbReference type="GeneID" id="54300860"/>
<evidence type="ECO:0000313" key="4">
    <source>
        <dbReference type="EMBL" id="KAF2139339.1"/>
    </source>
</evidence>
<dbReference type="Pfam" id="PF12813">
    <property type="entry name" value="XPG_I_2"/>
    <property type="match status" value="1"/>
</dbReference>
<sequence length="632" mass="67482">MGIPRLLHNLEPYATPVVLGAPAKPAQQAKEQGKPAKRVVIDGPGLAYHAYHRAVGRRQRARNALEAMPPYAEVCDVALEFVDALEAAGLEIAAIFFDGLLPAAKRDTRLKRLDAYLKQLIEFHGSHSAGSAVAPQRVSAEDDIFAARPLSVKMRALPALPFLVPAVIERLQRSRHGSVTRVVAAEADAFCAAAVKRDGGWLLTSDSDLLVHDLGPAGAVVLFRDINRILLPGRAQLKAVEYCPARIAQTLGLPTLAPLAFALLQDPFRSVKECVRVAKGLDAANPFYQKFLEEYVALDTLVAEAPPQPATALPSLLGSLDPRISEYIHQALPSLSPSPTDCNIYLPFLIDDPTRASAWRPASPLRHLAYSLLAHLTPHPEPQTIREFERRGPRVASADVELLEPAEAAEACRALVAALARGSDNDDGDGGRGQATRCLPRWRAIAAFWLADALAAGGERVPSREELAAVAAPLQRGVGAGAGGWASVHRRAQWEGVAYSLRMLRQCVGVVLAVAGDGGVGGGKEEEEIWSGVRAVQEALAGLPGVVDMWDAGGEGEEEEQQQQQKELVRAFPSAVHEAAEAEAAAFTAAEAKRRRKKRKRGGGGGGDASSAATRQQKAAPSNNMYSLLGES</sequence>
<evidence type="ECO:0000259" key="3">
    <source>
        <dbReference type="Pfam" id="PF12813"/>
    </source>
</evidence>
<dbReference type="EMBL" id="ML995493">
    <property type="protein sequence ID" value="KAF2139339.1"/>
    <property type="molecule type" value="Genomic_DNA"/>
</dbReference>
<dbReference type="InterPro" id="IPR026832">
    <property type="entry name" value="Asteroid"/>
</dbReference>
<evidence type="ECO:0000256" key="1">
    <source>
        <dbReference type="ARBA" id="ARBA00007398"/>
    </source>
</evidence>
<dbReference type="SUPFAM" id="SSF88723">
    <property type="entry name" value="PIN domain-like"/>
    <property type="match status" value="1"/>
</dbReference>
<dbReference type="PANTHER" id="PTHR15665">
    <property type="entry name" value="ASTEROID PROTEIN"/>
    <property type="match status" value="1"/>
</dbReference>
<dbReference type="OrthoDB" id="5297549at2759"/>